<keyword evidence="4" id="KW-1185">Reference proteome</keyword>
<keyword evidence="2" id="KW-0812">Transmembrane</keyword>
<feature type="region of interest" description="Disordered" evidence="1">
    <location>
        <begin position="1"/>
        <end position="39"/>
    </location>
</feature>
<dbReference type="AlphaFoldDB" id="A0A496PJ31"/>
<feature type="transmembrane region" description="Helical" evidence="2">
    <location>
        <begin position="194"/>
        <end position="220"/>
    </location>
</feature>
<protein>
    <submittedName>
        <fullName evidence="3">Uncharacterized protein</fullName>
    </submittedName>
</protein>
<dbReference type="RefSeq" id="WP_121485155.1">
    <property type="nucleotide sequence ID" value="NZ_QQXL01000004.1"/>
</dbReference>
<feature type="transmembrane region" description="Helical" evidence="2">
    <location>
        <begin position="94"/>
        <end position="116"/>
    </location>
</feature>
<sequence length="234" mass="24255">MGTTPQEQPRERPPLIETNVDHLLPTQAPPPAGPVLPYRPTGYPAPPAPLAPLPPAGPQPYAVQPYAPQQYGAGLVAAPVDPASEQASLLWRRYWLMTGVIMVGGAVLAVLLGLVLSVSLLFMVGLVTLMGVLVGGGFFAMVGVGIAAAATALTKSAVWGHVMGLVIATLLAVLVLVGIGAAESRSQYGSDAGSVWMLGVILAQVVIPYAIALLGGWLWAKTIKPRTIYAWAPA</sequence>
<feature type="transmembrane region" description="Helical" evidence="2">
    <location>
        <begin position="122"/>
        <end position="150"/>
    </location>
</feature>
<comment type="caution">
    <text evidence="3">The sequence shown here is derived from an EMBL/GenBank/DDBJ whole genome shotgun (WGS) entry which is preliminary data.</text>
</comment>
<evidence type="ECO:0000256" key="1">
    <source>
        <dbReference type="SAM" id="MobiDB-lite"/>
    </source>
</evidence>
<keyword evidence="2" id="KW-1133">Transmembrane helix</keyword>
<dbReference type="Proteomes" id="UP000273119">
    <property type="component" value="Unassembled WGS sequence"/>
</dbReference>
<organism evidence="3 4">
    <name type="scientific">Galactobacter caseinivorans</name>
    <dbReference type="NCBI Taxonomy" id="2676123"/>
    <lineage>
        <taxon>Bacteria</taxon>
        <taxon>Bacillati</taxon>
        <taxon>Actinomycetota</taxon>
        <taxon>Actinomycetes</taxon>
        <taxon>Micrococcales</taxon>
        <taxon>Micrococcaceae</taxon>
        <taxon>Galactobacter</taxon>
    </lineage>
</organism>
<feature type="transmembrane region" description="Helical" evidence="2">
    <location>
        <begin position="162"/>
        <end position="182"/>
    </location>
</feature>
<proteinExistence type="predicted"/>
<name>A0A496PJ31_9MICC</name>
<evidence type="ECO:0000313" key="3">
    <source>
        <dbReference type="EMBL" id="RKW70505.1"/>
    </source>
</evidence>
<gene>
    <name evidence="3" type="ORF">DWQ67_08515</name>
</gene>
<reference evidence="3 4" key="1">
    <citation type="submission" date="2018-07" db="EMBL/GenBank/DDBJ databases">
        <title>Arthrobacter sp. nov., isolated from raw cow's milk with high bacterial count.</title>
        <authorList>
            <person name="Hahne J."/>
            <person name="Isele D."/>
            <person name="Lipski A."/>
        </authorList>
    </citation>
    <scope>NUCLEOTIDE SEQUENCE [LARGE SCALE GENOMIC DNA]</scope>
    <source>
        <strain evidence="3 4">JZ R-183</strain>
    </source>
</reference>
<dbReference type="EMBL" id="QQXL01000004">
    <property type="protein sequence ID" value="RKW70505.1"/>
    <property type="molecule type" value="Genomic_DNA"/>
</dbReference>
<accession>A0A496PJ31</accession>
<evidence type="ECO:0000313" key="4">
    <source>
        <dbReference type="Proteomes" id="UP000273119"/>
    </source>
</evidence>
<evidence type="ECO:0000256" key="2">
    <source>
        <dbReference type="SAM" id="Phobius"/>
    </source>
</evidence>
<keyword evidence="2" id="KW-0472">Membrane</keyword>